<organism evidence="2 3">
    <name type="scientific">Pristionchus mayeri</name>
    <dbReference type="NCBI Taxonomy" id="1317129"/>
    <lineage>
        <taxon>Eukaryota</taxon>
        <taxon>Metazoa</taxon>
        <taxon>Ecdysozoa</taxon>
        <taxon>Nematoda</taxon>
        <taxon>Chromadorea</taxon>
        <taxon>Rhabditida</taxon>
        <taxon>Rhabditina</taxon>
        <taxon>Diplogasteromorpha</taxon>
        <taxon>Diplogasteroidea</taxon>
        <taxon>Neodiplogasteridae</taxon>
        <taxon>Pristionchus</taxon>
    </lineage>
</organism>
<gene>
    <name evidence="2" type="ORF">PMAYCL1PPCAC_10830</name>
</gene>
<evidence type="ECO:0000313" key="3">
    <source>
        <dbReference type="Proteomes" id="UP001328107"/>
    </source>
</evidence>
<sequence length="187" mass="20775">MASGSRLLGKKRWTRSTTAVDRAYLRSSTRKKHVPQGYDCGEEWPLTTNGLSMLRGYLRRQCEVGCAPRNRHFQGESPPPPPSVSSSEWTTKGEKLVDPVVCAKFCDKGVCCGGNSRANSKDFRPLKVTRADDENSCALKICNFEEGMVIINDNGTPFGPLKDVAKVTCTGDGDWKAEDNERYKYVM</sequence>
<evidence type="ECO:0000256" key="1">
    <source>
        <dbReference type="SAM" id="MobiDB-lite"/>
    </source>
</evidence>
<proteinExistence type="predicted"/>
<comment type="caution">
    <text evidence="2">The sequence shown here is derived from an EMBL/GenBank/DDBJ whole genome shotgun (WGS) entry which is preliminary data.</text>
</comment>
<protein>
    <submittedName>
        <fullName evidence="2">Uncharacterized protein</fullName>
    </submittedName>
</protein>
<keyword evidence="3" id="KW-1185">Reference proteome</keyword>
<dbReference type="EMBL" id="BTRK01000003">
    <property type="protein sequence ID" value="GMR40635.1"/>
    <property type="molecule type" value="Genomic_DNA"/>
</dbReference>
<evidence type="ECO:0000313" key="2">
    <source>
        <dbReference type="EMBL" id="GMR40635.1"/>
    </source>
</evidence>
<dbReference type="AlphaFoldDB" id="A0AAN4ZP95"/>
<name>A0AAN4ZP95_9BILA</name>
<reference evidence="3" key="1">
    <citation type="submission" date="2022-10" db="EMBL/GenBank/DDBJ databases">
        <title>Genome assembly of Pristionchus species.</title>
        <authorList>
            <person name="Yoshida K."/>
            <person name="Sommer R.J."/>
        </authorList>
    </citation>
    <scope>NUCLEOTIDE SEQUENCE [LARGE SCALE GENOMIC DNA]</scope>
    <source>
        <strain evidence="3">RS5460</strain>
    </source>
</reference>
<dbReference type="Proteomes" id="UP001328107">
    <property type="component" value="Unassembled WGS sequence"/>
</dbReference>
<feature type="region of interest" description="Disordered" evidence="1">
    <location>
        <begin position="70"/>
        <end position="90"/>
    </location>
</feature>
<accession>A0AAN4ZP95</accession>